<dbReference type="InterPro" id="IPR001254">
    <property type="entry name" value="Trypsin_dom"/>
</dbReference>
<keyword evidence="5 11" id="KW-0720">Serine protease</keyword>
<keyword evidence="4 11" id="KW-0378">Hydrolase</keyword>
<evidence type="ECO:0000256" key="7">
    <source>
        <dbReference type="ARBA" id="ARBA00023145"/>
    </source>
</evidence>
<dbReference type="GO" id="GO:0006508">
    <property type="term" value="P:proteolysis"/>
    <property type="evidence" value="ECO:0007669"/>
    <property type="project" value="UniProtKB-KW"/>
</dbReference>
<dbReference type="EMBL" id="OU893333">
    <property type="protein sequence ID" value="CAG9789266.1"/>
    <property type="molecule type" value="Genomic_DNA"/>
</dbReference>
<dbReference type="Pfam" id="PF00089">
    <property type="entry name" value="Trypsin"/>
    <property type="match status" value="1"/>
</dbReference>
<dbReference type="GO" id="GO:0004252">
    <property type="term" value="F:serine-type endopeptidase activity"/>
    <property type="evidence" value="ECO:0007669"/>
    <property type="project" value="InterPro"/>
</dbReference>
<dbReference type="PANTHER" id="PTHR24256">
    <property type="entry name" value="TRYPTASE-RELATED"/>
    <property type="match status" value="1"/>
</dbReference>
<dbReference type="CDD" id="cd00190">
    <property type="entry name" value="Tryp_SPc"/>
    <property type="match status" value="1"/>
</dbReference>
<proteinExistence type="inferred from homology"/>
<keyword evidence="6" id="KW-0106">Calcium</keyword>
<dbReference type="InterPro" id="IPR043504">
    <property type="entry name" value="Peptidase_S1_PA_chymotrypsin"/>
</dbReference>
<protein>
    <recommendedName>
        <fullName evidence="12">Peptidase S1 domain-containing protein</fullName>
    </recommendedName>
</protein>
<comment type="similarity">
    <text evidence="10">Belongs to the peptidase S1 family. CLIP subfamily.</text>
</comment>
<organism evidence="13 14">
    <name type="scientific">Diatraea saccharalis</name>
    <name type="common">sugarcane borer</name>
    <dbReference type="NCBI Taxonomy" id="40085"/>
    <lineage>
        <taxon>Eukaryota</taxon>
        <taxon>Metazoa</taxon>
        <taxon>Ecdysozoa</taxon>
        <taxon>Arthropoda</taxon>
        <taxon>Hexapoda</taxon>
        <taxon>Insecta</taxon>
        <taxon>Pterygota</taxon>
        <taxon>Neoptera</taxon>
        <taxon>Endopterygota</taxon>
        <taxon>Lepidoptera</taxon>
        <taxon>Glossata</taxon>
        <taxon>Ditrysia</taxon>
        <taxon>Pyraloidea</taxon>
        <taxon>Crambidae</taxon>
        <taxon>Crambinae</taxon>
        <taxon>Diatraea</taxon>
    </lineage>
</organism>
<dbReference type="InterPro" id="IPR009003">
    <property type="entry name" value="Peptidase_S1_PA"/>
</dbReference>
<dbReference type="InterPro" id="IPR051487">
    <property type="entry name" value="Ser/Thr_Proteases_Immune/Dev"/>
</dbReference>
<dbReference type="PROSITE" id="PS00134">
    <property type="entry name" value="TRYPSIN_HIS"/>
    <property type="match status" value="1"/>
</dbReference>
<evidence type="ECO:0000256" key="2">
    <source>
        <dbReference type="ARBA" id="ARBA00022723"/>
    </source>
</evidence>
<dbReference type="Gene3D" id="2.40.10.10">
    <property type="entry name" value="Trypsin-like serine proteases"/>
    <property type="match status" value="2"/>
</dbReference>
<dbReference type="GO" id="GO:0051604">
    <property type="term" value="P:protein maturation"/>
    <property type="evidence" value="ECO:0007669"/>
    <property type="project" value="UniProtKB-ARBA"/>
</dbReference>
<evidence type="ECO:0000256" key="5">
    <source>
        <dbReference type="ARBA" id="ARBA00022825"/>
    </source>
</evidence>
<evidence type="ECO:0000256" key="6">
    <source>
        <dbReference type="ARBA" id="ARBA00022837"/>
    </source>
</evidence>
<dbReference type="InterPro" id="IPR001314">
    <property type="entry name" value="Peptidase_S1A"/>
</dbReference>
<feature type="domain" description="Peptidase S1" evidence="12">
    <location>
        <begin position="102"/>
        <end position="358"/>
    </location>
</feature>
<name>A0A9N9R4A2_9NEOP</name>
<gene>
    <name evidence="13" type="ORF">DIATSA_LOCUS7012</name>
</gene>
<evidence type="ECO:0000256" key="4">
    <source>
        <dbReference type="ARBA" id="ARBA00022801"/>
    </source>
</evidence>
<keyword evidence="1 11" id="KW-0645">Protease</keyword>
<keyword evidence="2" id="KW-0479">Metal-binding</keyword>
<evidence type="ECO:0000256" key="3">
    <source>
        <dbReference type="ARBA" id="ARBA00022729"/>
    </source>
</evidence>
<dbReference type="PROSITE" id="PS00135">
    <property type="entry name" value="TRYPSIN_SER"/>
    <property type="match status" value="1"/>
</dbReference>
<keyword evidence="7" id="KW-0865">Zymogen</keyword>
<dbReference type="InterPro" id="IPR033116">
    <property type="entry name" value="TRYPSIN_SER"/>
</dbReference>
<keyword evidence="8" id="KW-1015">Disulfide bond</keyword>
<dbReference type="InterPro" id="IPR018114">
    <property type="entry name" value="TRYPSIN_HIS"/>
</dbReference>
<dbReference type="GO" id="GO:0046872">
    <property type="term" value="F:metal ion binding"/>
    <property type="evidence" value="ECO:0007669"/>
    <property type="project" value="UniProtKB-KW"/>
</dbReference>
<keyword evidence="14" id="KW-1185">Reference proteome</keyword>
<dbReference type="PROSITE" id="PS50240">
    <property type="entry name" value="TRYPSIN_DOM"/>
    <property type="match status" value="1"/>
</dbReference>
<keyword evidence="3" id="KW-0732">Signal</keyword>
<dbReference type="SUPFAM" id="SSF50494">
    <property type="entry name" value="Trypsin-like serine proteases"/>
    <property type="match status" value="1"/>
</dbReference>
<evidence type="ECO:0000256" key="1">
    <source>
        <dbReference type="ARBA" id="ARBA00022670"/>
    </source>
</evidence>
<evidence type="ECO:0000256" key="8">
    <source>
        <dbReference type="ARBA" id="ARBA00023157"/>
    </source>
</evidence>
<dbReference type="OrthoDB" id="8250810at2759"/>
<dbReference type="PRINTS" id="PR00722">
    <property type="entry name" value="CHYMOTRYPSIN"/>
</dbReference>
<accession>A0A9N9R4A2</accession>
<dbReference type="AlphaFoldDB" id="A0A9N9R4A2"/>
<dbReference type="FunFam" id="2.40.10.10:FF:000078">
    <property type="entry name" value="Serine protease H137"/>
    <property type="match status" value="1"/>
</dbReference>
<evidence type="ECO:0000256" key="11">
    <source>
        <dbReference type="RuleBase" id="RU363034"/>
    </source>
</evidence>
<evidence type="ECO:0000256" key="9">
    <source>
        <dbReference type="ARBA" id="ARBA00023180"/>
    </source>
</evidence>
<dbReference type="FunFam" id="2.40.10.10:FF:000028">
    <property type="entry name" value="Serine protease easter"/>
    <property type="match status" value="1"/>
</dbReference>
<dbReference type="SMART" id="SM00020">
    <property type="entry name" value="Tryp_SPc"/>
    <property type="match status" value="1"/>
</dbReference>
<evidence type="ECO:0000256" key="10">
    <source>
        <dbReference type="ARBA" id="ARBA00024195"/>
    </source>
</evidence>
<evidence type="ECO:0000313" key="14">
    <source>
        <dbReference type="Proteomes" id="UP001153714"/>
    </source>
</evidence>
<dbReference type="Proteomes" id="UP001153714">
    <property type="component" value="Chromosome 2"/>
</dbReference>
<reference evidence="13" key="1">
    <citation type="submission" date="2021-12" db="EMBL/GenBank/DDBJ databases">
        <authorList>
            <person name="King R."/>
        </authorList>
    </citation>
    <scope>NUCLEOTIDE SEQUENCE</scope>
</reference>
<evidence type="ECO:0000313" key="13">
    <source>
        <dbReference type="EMBL" id="CAG9789266.1"/>
    </source>
</evidence>
<evidence type="ECO:0000259" key="12">
    <source>
        <dbReference type="PROSITE" id="PS50240"/>
    </source>
</evidence>
<keyword evidence="9" id="KW-0325">Glycoprotein</keyword>
<sequence>MDEIRRGGNPMPFHLKMKLIDRSCGFESKDPVVCCTPLSGNSTSVTSDPVVTVTTSSTKGVTLNPPDDANIKIRFGLPNVENHPNLRLLPTKKCGIFEDDRIVGGNVTELFEMPWMVLLVYDSPEGRKLSCGGTLINEWYVLTAAHCVSFLDERLSLQGVLLGEHDVREDPDCDRVEQFCAPNVRNVTVEKVIAHKGYNPETRIDDIALLRLSDPADFNMERMSPICLPFTSELQTVDLVAYLGIVAGWGATEDGLQSPVLLKVYLPIVENKECQEAYYGNFRIYDRQLCAGGVQGKDSCVGDSGGPLLIFPGTTSYNYQYFQMGIVSYGSMQCGLKGQPGVYTRLAYYMDWILDNMHE</sequence>
<reference evidence="13" key="2">
    <citation type="submission" date="2022-10" db="EMBL/GenBank/DDBJ databases">
        <authorList>
            <consortium name="ENA_rothamsted_submissions"/>
            <consortium name="culmorum"/>
            <person name="King R."/>
        </authorList>
    </citation>
    <scope>NUCLEOTIDE SEQUENCE</scope>
</reference>